<feature type="binding site" evidence="5">
    <location>
        <begin position="187"/>
        <end position="190"/>
    </location>
    <ligand>
        <name>substrate</name>
    </ligand>
</feature>
<comment type="catalytic activity">
    <reaction evidence="4 5">
        <text>L-glutaminyl-[peptide chain release factor] + S-adenosyl-L-methionine = N(5)-methyl-L-glutaminyl-[peptide chain release factor] + S-adenosyl-L-homocysteine + H(+)</text>
        <dbReference type="Rhea" id="RHEA:42896"/>
        <dbReference type="Rhea" id="RHEA-COMP:10271"/>
        <dbReference type="Rhea" id="RHEA-COMP:10272"/>
        <dbReference type="ChEBI" id="CHEBI:15378"/>
        <dbReference type="ChEBI" id="CHEBI:30011"/>
        <dbReference type="ChEBI" id="CHEBI:57856"/>
        <dbReference type="ChEBI" id="CHEBI:59789"/>
        <dbReference type="ChEBI" id="CHEBI:61891"/>
        <dbReference type="EC" id="2.1.1.297"/>
    </reaction>
</comment>
<keyword evidence="3 5" id="KW-0949">S-adenosyl-L-methionine</keyword>
<reference evidence="8" key="1">
    <citation type="submission" date="2020-08" db="EMBL/GenBank/DDBJ databases">
        <title>Novel species isolated from subtropical streams in China.</title>
        <authorList>
            <person name="Lu H."/>
        </authorList>
    </citation>
    <scope>NUCLEOTIDE SEQUENCE</scope>
    <source>
        <strain evidence="8">CY7W</strain>
    </source>
</reference>
<feature type="binding site" evidence="5">
    <location>
        <begin position="117"/>
        <end position="121"/>
    </location>
    <ligand>
        <name>S-adenosyl-L-methionine</name>
        <dbReference type="ChEBI" id="CHEBI:59789"/>
    </ligand>
</feature>
<dbReference type="Gene3D" id="1.10.8.10">
    <property type="entry name" value="DNA helicase RuvA subunit, C-terminal domain"/>
    <property type="match status" value="1"/>
</dbReference>
<proteinExistence type="inferred from homology"/>
<sequence length="283" mass="31328">MQAWQQDGLSLADYERLVPLDKLELRMLLMHATGKSRIQLITHSDQSPTSTARTHLLSLIGRRLAGEPMAYILGEREFFGLSFVTSPAVLIPRADTELLVELALQHAPHNSSLLDMGTGSGAIAISIAHEREDLAVSAIDISTDALAIATQNATRLLPTNRQQPFQLLQSDWFSALGSQRFNTIVSNPPYIEQHDPHLSQGDLRFEPLSALTDHADGLSAYRHIVSTARQHLSADGWLLMEHGYDQADAVRALLLQHQYTEVQSWRDLAGIERVSGGKLQTED</sequence>
<evidence type="ECO:0000256" key="1">
    <source>
        <dbReference type="ARBA" id="ARBA00022603"/>
    </source>
</evidence>
<comment type="caution">
    <text evidence="8">The sequence shown here is derived from an EMBL/GenBank/DDBJ whole genome shotgun (WGS) entry which is preliminary data.</text>
</comment>
<dbReference type="Proteomes" id="UP000612361">
    <property type="component" value="Unassembled WGS sequence"/>
</dbReference>
<evidence type="ECO:0000256" key="2">
    <source>
        <dbReference type="ARBA" id="ARBA00022679"/>
    </source>
</evidence>
<evidence type="ECO:0000259" key="6">
    <source>
        <dbReference type="Pfam" id="PF05175"/>
    </source>
</evidence>
<dbReference type="FunFam" id="3.40.50.150:FF:000053">
    <property type="entry name" value="Release factor glutamine methyltransferase"/>
    <property type="match status" value="1"/>
</dbReference>
<dbReference type="GO" id="GO:0003676">
    <property type="term" value="F:nucleic acid binding"/>
    <property type="evidence" value="ECO:0007669"/>
    <property type="project" value="InterPro"/>
</dbReference>
<dbReference type="NCBIfam" id="TIGR00536">
    <property type="entry name" value="hemK_fam"/>
    <property type="match status" value="1"/>
</dbReference>
<dbReference type="GO" id="GO:0102559">
    <property type="term" value="F:peptide chain release factor N(5)-glutamine methyltransferase activity"/>
    <property type="evidence" value="ECO:0007669"/>
    <property type="project" value="UniProtKB-EC"/>
</dbReference>
<feature type="binding site" evidence="5">
    <location>
        <position position="187"/>
    </location>
    <ligand>
        <name>S-adenosyl-L-methionine</name>
        <dbReference type="ChEBI" id="CHEBI:59789"/>
    </ligand>
</feature>
<keyword evidence="2 5" id="KW-0808">Transferase</keyword>
<dbReference type="Pfam" id="PF05175">
    <property type="entry name" value="MTS"/>
    <property type="match status" value="1"/>
</dbReference>
<organism evidence="8 9">
    <name type="scientific">Undibacterium rugosum</name>
    <dbReference type="NCBI Taxonomy" id="2762291"/>
    <lineage>
        <taxon>Bacteria</taxon>
        <taxon>Pseudomonadati</taxon>
        <taxon>Pseudomonadota</taxon>
        <taxon>Betaproteobacteria</taxon>
        <taxon>Burkholderiales</taxon>
        <taxon>Oxalobacteraceae</taxon>
        <taxon>Undibacterium</taxon>
    </lineage>
</organism>
<dbReference type="InterPro" id="IPR050320">
    <property type="entry name" value="N5-glutamine_MTase"/>
</dbReference>
<gene>
    <name evidence="5 8" type="primary">prmC</name>
    <name evidence="8" type="ORF">H8K47_13450</name>
</gene>
<evidence type="ECO:0000259" key="7">
    <source>
        <dbReference type="Pfam" id="PF17827"/>
    </source>
</evidence>
<evidence type="ECO:0000256" key="3">
    <source>
        <dbReference type="ARBA" id="ARBA00022691"/>
    </source>
</evidence>
<evidence type="ECO:0000313" key="8">
    <source>
        <dbReference type="EMBL" id="MBC3936372.1"/>
    </source>
</evidence>
<dbReference type="SUPFAM" id="SSF53335">
    <property type="entry name" value="S-adenosyl-L-methionine-dependent methyltransferases"/>
    <property type="match status" value="1"/>
</dbReference>
<accession>A0A923I4H1</accession>
<dbReference type="AlphaFoldDB" id="A0A923I4H1"/>
<dbReference type="CDD" id="cd02440">
    <property type="entry name" value="AdoMet_MTases"/>
    <property type="match status" value="1"/>
</dbReference>
<evidence type="ECO:0000256" key="4">
    <source>
        <dbReference type="ARBA" id="ARBA00048391"/>
    </source>
</evidence>
<dbReference type="InterPro" id="IPR007848">
    <property type="entry name" value="Small_mtfrase_dom"/>
</dbReference>
<name>A0A923I4H1_9BURK</name>
<dbReference type="InterPro" id="IPR019874">
    <property type="entry name" value="RF_methyltr_PrmC"/>
</dbReference>
<dbReference type="Gene3D" id="3.40.50.150">
    <property type="entry name" value="Vaccinia Virus protein VP39"/>
    <property type="match status" value="1"/>
</dbReference>
<dbReference type="GO" id="GO:0032259">
    <property type="term" value="P:methylation"/>
    <property type="evidence" value="ECO:0007669"/>
    <property type="project" value="UniProtKB-KW"/>
</dbReference>
<dbReference type="EMBL" id="JACOGG010000014">
    <property type="protein sequence ID" value="MBC3936372.1"/>
    <property type="molecule type" value="Genomic_DNA"/>
</dbReference>
<comment type="similarity">
    <text evidence="5">Belongs to the protein N5-glutamine methyltransferase family. PrmC subfamily.</text>
</comment>
<dbReference type="InterPro" id="IPR040758">
    <property type="entry name" value="PrmC_N"/>
</dbReference>
<dbReference type="InterPro" id="IPR002052">
    <property type="entry name" value="DNA_methylase_N6_adenine_CS"/>
</dbReference>
<dbReference type="RefSeq" id="WP_186881928.1">
    <property type="nucleotide sequence ID" value="NZ_JACOGG010000014.1"/>
</dbReference>
<dbReference type="PANTHER" id="PTHR18895">
    <property type="entry name" value="HEMK METHYLTRANSFERASE"/>
    <property type="match status" value="1"/>
</dbReference>
<dbReference type="PROSITE" id="PS00092">
    <property type="entry name" value="N6_MTASE"/>
    <property type="match status" value="1"/>
</dbReference>
<dbReference type="NCBIfam" id="TIGR03534">
    <property type="entry name" value="RF_mod_PrmC"/>
    <property type="match status" value="1"/>
</dbReference>
<dbReference type="InterPro" id="IPR029063">
    <property type="entry name" value="SAM-dependent_MTases_sf"/>
</dbReference>
<feature type="binding site" evidence="5">
    <location>
        <position position="140"/>
    </location>
    <ligand>
        <name>S-adenosyl-L-methionine</name>
        <dbReference type="ChEBI" id="CHEBI:59789"/>
    </ligand>
</feature>
<dbReference type="InterPro" id="IPR004556">
    <property type="entry name" value="HemK-like"/>
</dbReference>
<keyword evidence="9" id="KW-1185">Reference proteome</keyword>
<dbReference type="EC" id="2.1.1.297" evidence="5"/>
<evidence type="ECO:0000313" key="9">
    <source>
        <dbReference type="Proteomes" id="UP000612361"/>
    </source>
</evidence>
<evidence type="ECO:0000256" key="5">
    <source>
        <dbReference type="HAMAP-Rule" id="MF_02126"/>
    </source>
</evidence>
<protein>
    <recommendedName>
        <fullName evidence="5">Release factor glutamine methyltransferase</fullName>
        <shortName evidence="5">RF MTase</shortName>
        <ecNumber evidence="5">2.1.1.297</ecNumber>
    </recommendedName>
    <alternativeName>
        <fullName evidence="5">N5-glutamine methyltransferase PrmC</fullName>
    </alternativeName>
    <alternativeName>
        <fullName evidence="5">Protein-(glutamine-N5) MTase PrmC</fullName>
    </alternativeName>
    <alternativeName>
        <fullName evidence="5">Protein-glutamine N-methyltransferase PrmC</fullName>
    </alternativeName>
</protein>
<feature type="binding site" evidence="5">
    <location>
        <position position="172"/>
    </location>
    <ligand>
        <name>S-adenosyl-L-methionine</name>
        <dbReference type="ChEBI" id="CHEBI:59789"/>
    </ligand>
</feature>
<keyword evidence="1 5" id="KW-0489">Methyltransferase</keyword>
<feature type="domain" description="Methyltransferase small" evidence="6">
    <location>
        <begin position="96"/>
        <end position="195"/>
    </location>
</feature>
<dbReference type="PANTHER" id="PTHR18895:SF74">
    <property type="entry name" value="MTRF1L RELEASE FACTOR GLUTAMINE METHYLTRANSFERASE"/>
    <property type="match status" value="1"/>
</dbReference>
<feature type="domain" description="Release factor glutamine methyltransferase N-terminal" evidence="7">
    <location>
        <begin position="18"/>
        <end position="74"/>
    </location>
</feature>
<dbReference type="HAMAP" id="MF_02126">
    <property type="entry name" value="RF_methyltr_PrmC"/>
    <property type="match status" value="1"/>
</dbReference>
<comment type="function">
    <text evidence="5">Methylates the class 1 translation termination release factors RF1/PrfA and RF2/PrfB on the glutamine residue of the universally conserved GGQ motif.</text>
</comment>
<dbReference type="Pfam" id="PF17827">
    <property type="entry name" value="PrmC_N"/>
    <property type="match status" value="1"/>
</dbReference>